<dbReference type="Gene3D" id="3.30.70.2340">
    <property type="entry name" value="Uncharacterised protein PF12112 family, DUF3579"/>
    <property type="match status" value="1"/>
</dbReference>
<dbReference type="InterPro" id="IPR021969">
    <property type="entry name" value="DUF3579"/>
</dbReference>
<dbReference type="AlphaFoldDB" id="A0AA51RVH9"/>
<gene>
    <name evidence="1" type="ORF">Q9312_05490</name>
</gene>
<dbReference type="EMBL" id="CP133548">
    <property type="protein sequence ID" value="WMS88367.1"/>
    <property type="molecule type" value="Genomic_DNA"/>
</dbReference>
<name>A0AA51RVH9_9GAMM</name>
<sequence>MQLADNEKLVIIGLNQAGQKFRPSDWAERLCGSLCTFRNRRMYYSPLLRPAVIDGVKCVIVDAKLASEQSEMFQYVLGFVQENALKTEIQAK</sequence>
<dbReference type="KEGG" id="plei:Q9312_05490"/>
<dbReference type="Proteomes" id="UP001239782">
    <property type="component" value="Chromosome"/>
</dbReference>
<organism evidence="1 2">
    <name type="scientific">Pleionea litopenaei</name>
    <dbReference type="NCBI Taxonomy" id="3070815"/>
    <lineage>
        <taxon>Bacteria</taxon>
        <taxon>Pseudomonadati</taxon>
        <taxon>Pseudomonadota</taxon>
        <taxon>Gammaproteobacteria</taxon>
        <taxon>Oceanospirillales</taxon>
        <taxon>Pleioneaceae</taxon>
        <taxon>Pleionea</taxon>
    </lineage>
</organism>
<keyword evidence="2" id="KW-1185">Reference proteome</keyword>
<reference evidence="1 2" key="1">
    <citation type="submission" date="2023-08" db="EMBL/GenBank/DDBJ databases">
        <title>Pleionea litopenaei sp. nov., isolated from stomach of juvenile Litopenaeus vannamei.</title>
        <authorList>
            <person name="Rho A.M."/>
            <person name="Hwang C.Y."/>
        </authorList>
    </citation>
    <scope>NUCLEOTIDE SEQUENCE [LARGE SCALE GENOMIC DNA]</scope>
    <source>
        <strain evidence="1 2">HL-JVS1</strain>
    </source>
</reference>
<protein>
    <submittedName>
        <fullName evidence="1">DUF3579 domain-containing protein</fullName>
    </submittedName>
</protein>
<evidence type="ECO:0000313" key="2">
    <source>
        <dbReference type="Proteomes" id="UP001239782"/>
    </source>
</evidence>
<dbReference type="RefSeq" id="WP_309203581.1">
    <property type="nucleotide sequence ID" value="NZ_CP133548.1"/>
</dbReference>
<dbReference type="Pfam" id="PF12112">
    <property type="entry name" value="DUF3579"/>
    <property type="match status" value="1"/>
</dbReference>
<accession>A0AA51RVH9</accession>
<proteinExistence type="predicted"/>
<evidence type="ECO:0000313" key="1">
    <source>
        <dbReference type="EMBL" id="WMS88367.1"/>
    </source>
</evidence>